<dbReference type="KEGG" id="sxn:IAG42_13795"/>
<accession>A0A7H1B773</accession>
<dbReference type="InterPro" id="IPR001387">
    <property type="entry name" value="Cro/C1-type_HTH"/>
</dbReference>
<evidence type="ECO:0000259" key="1">
    <source>
        <dbReference type="PROSITE" id="PS50943"/>
    </source>
</evidence>
<evidence type="ECO:0000313" key="2">
    <source>
        <dbReference type="EMBL" id="QNS04578.1"/>
    </source>
</evidence>
<sequence length="268" mass="29602">MDPVTNPAWRYCGSQIKLWRTEAGVARETLADEAGYGYEYVKSMENGRRRPTTHLLQVADLLCKAGGKIAAAQQYLKPEPHPQRSQEFMSLERDAIAVSSYEPLLIPGLLQASEYAKALIGASSPPLDDETVEQRVAGRLKRQEALTARPGVMFSFVVFEAALRTQVGGREVMKGQLERLLDVGELRNVSIQVLPFGRAYGVALRGAVVLLEMADHERYAYVEGPETSTLYADADKVSALVRAHDMIRMHALGPGDSAEFIRKVRGEL</sequence>
<dbReference type="Gene3D" id="1.10.260.40">
    <property type="entry name" value="lambda repressor-like DNA-binding domains"/>
    <property type="match status" value="1"/>
</dbReference>
<feature type="domain" description="HTH cro/C1-type" evidence="1">
    <location>
        <begin position="16"/>
        <end position="57"/>
    </location>
</feature>
<evidence type="ECO:0000313" key="3">
    <source>
        <dbReference type="Proteomes" id="UP000516428"/>
    </source>
</evidence>
<dbReference type="Pfam" id="PF19054">
    <property type="entry name" value="DUF5753"/>
    <property type="match status" value="1"/>
</dbReference>
<dbReference type="EMBL" id="CP061281">
    <property type="protein sequence ID" value="QNS04578.1"/>
    <property type="molecule type" value="Genomic_DNA"/>
</dbReference>
<proteinExistence type="predicted"/>
<organism evidence="2 3">
    <name type="scientific">Streptomyces xanthii</name>
    <dbReference type="NCBI Taxonomy" id="2768069"/>
    <lineage>
        <taxon>Bacteria</taxon>
        <taxon>Bacillati</taxon>
        <taxon>Actinomycetota</taxon>
        <taxon>Actinomycetes</taxon>
        <taxon>Kitasatosporales</taxon>
        <taxon>Streptomycetaceae</taxon>
        <taxon>Streptomyces</taxon>
    </lineage>
</organism>
<dbReference type="InterPro" id="IPR043917">
    <property type="entry name" value="DUF5753"/>
</dbReference>
<dbReference type="CDD" id="cd00093">
    <property type="entry name" value="HTH_XRE"/>
    <property type="match status" value="1"/>
</dbReference>
<reference evidence="2 3" key="1">
    <citation type="submission" date="2020-09" db="EMBL/GenBank/DDBJ databases">
        <title>A novel species.</title>
        <authorList>
            <person name="Gao J."/>
        </authorList>
    </citation>
    <scope>NUCLEOTIDE SEQUENCE [LARGE SCALE GENOMIC DNA]</scope>
    <source>
        <strain evidence="2 3">CRXT-Y-14</strain>
    </source>
</reference>
<keyword evidence="3" id="KW-1185">Reference proteome</keyword>
<protein>
    <submittedName>
        <fullName evidence="2">Helix-turn-helix transcriptional regulator</fullName>
    </submittedName>
</protein>
<dbReference type="GO" id="GO:0003677">
    <property type="term" value="F:DNA binding"/>
    <property type="evidence" value="ECO:0007669"/>
    <property type="project" value="InterPro"/>
</dbReference>
<dbReference type="Proteomes" id="UP000516428">
    <property type="component" value="Chromosome"/>
</dbReference>
<dbReference type="PROSITE" id="PS50943">
    <property type="entry name" value="HTH_CROC1"/>
    <property type="match status" value="1"/>
</dbReference>
<dbReference type="SUPFAM" id="SSF47413">
    <property type="entry name" value="lambda repressor-like DNA-binding domains"/>
    <property type="match status" value="1"/>
</dbReference>
<name>A0A7H1B773_9ACTN</name>
<dbReference type="SMART" id="SM00530">
    <property type="entry name" value="HTH_XRE"/>
    <property type="match status" value="1"/>
</dbReference>
<dbReference type="AlphaFoldDB" id="A0A7H1B773"/>
<gene>
    <name evidence="2" type="ORF">IAG42_13795</name>
</gene>
<dbReference type="InterPro" id="IPR010982">
    <property type="entry name" value="Lambda_DNA-bd_dom_sf"/>
</dbReference>